<gene>
    <name evidence="2" type="ORF">NAT50_00925</name>
</gene>
<proteinExistence type="predicted"/>
<keyword evidence="3" id="KW-1185">Reference proteome</keyword>
<reference evidence="2 3" key="1">
    <citation type="submission" date="2022-05" db="EMBL/GenBank/DDBJ databases">
        <title>Flavobacterium sp., isolated from activated sludge.</title>
        <authorList>
            <person name="Ran Q."/>
        </authorList>
    </citation>
    <scope>NUCLEOTIDE SEQUENCE [LARGE SCALE GENOMIC DNA]</scope>
    <source>
        <strain evidence="2 3">HXWNR70</strain>
    </source>
</reference>
<accession>A0ABT0TK92</accession>
<dbReference type="RefSeq" id="WP_250590557.1">
    <property type="nucleotide sequence ID" value="NZ_JAMLJM010000001.1"/>
</dbReference>
<keyword evidence="1" id="KW-1133">Transmembrane helix</keyword>
<keyword evidence="1" id="KW-0812">Transmembrane</keyword>
<dbReference type="Proteomes" id="UP001317191">
    <property type="component" value="Unassembled WGS sequence"/>
</dbReference>
<sequence>MILIVFKYLTPKGFRGITIYPFVFLANKSDRNDLVFVNHERIHIRQQLEMLVIPFFVWYAIEFIFRCIQYRNAKMAYYNISFEREAYAKEKDLDYLQSRSFWAFCDFLKK</sequence>
<evidence type="ECO:0000313" key="2">
    <source>
        <dbReference type="EMBL" id="MCL9807917.1"/>
    </source>
</evidence>
<evidence type="ECO:0000256" key="1">
    <source>
        <dbReference type="SAM" id="Phobius"/>
    </source>
</evidence>
<feature type="transmembrane region" description="Helical" evidence="1">
    <location>
        <begin position="50"/>
        <end position="68"/>
    </location>
</feature>
<evidence type="ECO:0000313" key="3">
    <source>
        <dbReference type="Proteomes" id="UP001317191"/>
    </source>
</evidence>
<protein>
    <recommendedName>
        <fullName evidence="4">DUF4157 domain-containing protein</fullName>
    </recommendedName>
</protein>
<dbReference type="EMBL" id="JAMLJM010000001">
    <property type="protein sequence ID" value="MCL9807917.1"/>
    <property type="molecule type" value="Genomic_DNA"/>
</dbReference>
<keyword evidence="1" id="KW-0472">Membrane</keyword>
<name>A0ABT0TK92_9FLAO</name>
<comment type="caution">
    <text evidence="2">The sequence shown here is derived from an EMBL/GenBank/DDBJ whole genome shotgun (WGS) entry which is preliminary data.</text>
</comment>
<evidence type="ECO:0008006" key="4">
    <source>
        <dbReference type="Google" id="ProtNLM"/>
    </source>
</evidence>
<organism evidence="2 3">
    <name type="scientific">Flavobacterium luminosum</name>
    <dbReference type="NCBI Taxonomy" id="2949086"/>
    <lineage>
        <taxon>Bacteria</taxon>
        <taxon>Pseudomonadati</taxon>
        <taxon>Bacteroidota</taxon>
        <taxon>Flavobacteriia</taxon>
        <taxon>Flavobacteriales</taxon>
        <taxon>Flavobacteriaceae</taxon>
        <taxon>Flavobacterium</taxon>
    </lineage>
</organism>